<dbReference type="Proteomes" id="UP000313359">
    <property type="component" value="Unassembled WGS sequence"/>
</dbReference>
<gene>
    <name evidence="3" type="ORF">L227DRAFT_600555</name>
</gene>
<evidence type="ECO:0000313" key="3">
    <source>
        <dbReference type="EMBL" id="RPD61202.1"/>
    </source>
</evidence>
<keyword evidence="3" id="KW-0378">Hydrolase</keyword>
<feature type="region of interest" description="Disordered" evidence="1">
    <location>
        <begin position="1"/>
        <end position="20"/>
    </location>
</feature>
<name>A0A5C2SBI5_9APHY</name>
<dbReference type="InterPro" id="IPR029058">
    <property type="entry name" value="AB_hydrolase_fold"/>
</dbReference>
<feature type="non-terminal residue" evidence="3">
    <location>
        <position position="351"/>
    </location>
</feature>
<accession>A0A5C2SBI5</accession>
<dbReference type="Pfam" id="PF12697">
    <property type="entry name" value="Abhydrolase_6"/>
    <property type="match status" value="1"/>
</dbReference>
<dbReference type="OrthoDB" id="294702at2759"/>
<evidence type="ECO:0000256" key="1">
    <source>
        <dbReference type="SAM" id="MobiDB-lite"/>
    </source>
</evidence>
<reference evidence="3" key="1">
    <citation type="journal article" date="2018" name="Genome Biol. Evol.">
        <title>Genomics and development of Lentinus tigrinus, a white-rot wood-decaying mushroom with dimorphic fruiting bodies.</title>
        <authorList>
            <person name="Wu B."/>
            <person name="Xu Z."/>
            <person name="Knudson A."/>
            <person name="Carlson A."/>
            <person name="Chen N."/>
            <person name="Kovaka S."/>
            <person name="LaButti K."/>
            <person name="Lipzen A."/>
            <person name="Pennachio C."/>
            <person name="Riley R."/>
            <person name="Schakwitz W."/>
            <person name="Umezawa K."/>
            <person name="Ohm R.A."/>
            <person name="Grigoriev I.V."/>
            <person name="Nagy L.G."/>
            <person name="Gibbons J."/>
            <person name="Hibbett D."/>
        </authorList>
    </citation>
    <scope>NUCLEOTIDE SEQUENCE [LARGE SCALE GENOMIC DNA]</scope>
    <source>
        <strain evidence="3">ALCF2SS1-6</strain>
    </source>
</reference>
<organism evidence="3 4">
    <name type="scientific">Lentinus tigrinus ALCF2SS1-6</name>
    <dbReference type="NCBI Taxonomy" id="1328759"/>
    <lineage>
        <taxon>Eukaryota</taxon>
        <taxon>Fungi</taxon>
        <taxon>Dikarya</taxon>
        <taxon>Basidiomycota</taxon>
        <taxon>Agaricomycotina</taxon>
        <taxon>Agaricomycetes</taxon>
        <taxon>Polyporales</taxon>
        <taxon>Polyporaceae</taxon>
        <taxon>Lentinus</taxon>
    </lineage>
</organism>
<sequence>MSVITDPIVSAAPNAPTDDSDLYAGRNETLALPDGRTLTYAHSGPPDSDLVVLWCHGLFCVGDARKPSKLSQDRHVRYIAPDLPGWGGTSPMPAGSTFPETFISDLRALFAHLYPTYDPATSKMHIYASGGSFGTCPAQIVFGAPYDKFPYGQSIVAVLLGAPLSPFHEDVHYSKSLTWRDWLGIGPPTQILPFNMLAHLTKAVFKPKVKDVPTAEKFLRSMFFKDMSEEEKARFAEWRARNGVEEGEFEHNMAEGMVKSVAKSWAGFLGTADAMHADWGFRIKDLDEHHAKKKVVIIVGKGDTSMYNMSRYLVEHYKNAQVVEVEGGHLAGAWSLDRIMEDLFAEVEDGR</sequence>
<keyword evidence="4" id="KW-1185">Reference proteome</keyword>
<evidence type="ECO:0000313" key="4">
    <source>
        <dbReference type="Proteomes" id="UP000313359"/>
    </source>
</evidence>
<dbReference type="AlphaFoldDB" id="A0A5C2SBI5"/>
<dbReference type="GO" id="GO:0016787">
    <property type="term" value="F:hydrolase activity"/>
    <property type="evidence" value="ECO:0007669"/>
    <property type="project" value="UniProtKB-KW"/>
</dbReference>
<protein>
    <submittedName>
        <fullName evidence="3">Alpha/beta-hydrolase</fullName>
    </submittedName>
</protein>
<dbReference type="InterPro" id="IPR000073">
    <property type="entry name" value="AB_hydrolase_1"/>
</dbReference>
<proteinExistence type="predicted"/>
<dbReference type="SUPFAM" id="SSF53474">
    <property type="entry name" value="alpha/beta-Hydrolases"/>
    <property type="match status" value="1"/>
</dbReference>
<feature type="domain" description="AB hydrolase-1" evidence="2">
    <location>
        <begin position="52"/>
        <end position="330"/>
    </location>
</feature>
<evidence type="ECO:0000259" key="2">
    <source>
        <dbReference type="Pfam" id="PF12697"/>
    </source>
</evidence>
<dbReference type="EMBL" id="ML122263">
    <property type="protein sequence ID" value="RPD61202.1"/>
    <property type="molecule type" value="Genomic_DNA"/>
</dbReference>
<dbReference type="Gene3D" id="3.40.50.1820">
    <property type="entry name" value="alpha/beta hydrolase"/>
    <property type="match status" value="1"/>
</dbReference>